<feature type="coiled-coil region" evidence="1">
    <location>
        <begin position="58"/>
        <end position="112"/>
    </location>
</feature>
<sequence>MPAEIKGGSAMSIVGDLRQPLQDVVAPDLKAVVAGLNALRDEVRSGNVNLREEIGLLRDELRLNSTELKTEIASAEKRAAERLERIYDAVKISDLTRRNAELEIELAQLRKAQQH</sequence>
<dbReference type="Proteomes" id="UP000538666">
    <property type="component" value="Unassembled WGS sequence"/>
</dbReference>
<gene>
    <name evidence="2" type="ORF">HNQ77_003222</name>
</gene>
<dbReference type="RefSeq" id="WP_050061631.1">
    <property type="nucleotide sequence ID" value="NZ_JACHEK010000006.1"/>
</dbReference>
<proteinExistence type="predicted"/>
<keyword evidence="1" id="KW-0175">Coiled coil</keyword>
<evidence type="ECO:0000313" key="2">
    <source>
        <dbReference type="EMBL" id="MBB6145264.1"/>
    </source>
</evidence>
<organism evidence="2 3">
    <name type="scientific">Silvibacterium bohemicum</name>
    <dbReference type="NCBI Taxonomy" id="1577686"/>
    <lineage>
        <taxon>Bacteria</taxon>
        <taxon>Pseudomonadati</taxon>
        <taxon>Acidobacteriota</taxon>
        <taxon>Terriglobia</taxon>
        <taxon>Terriglobales</taxon>
        <taxon>Acidobacteriaceae</taxon>
        <taxon>Silvibacterium</taxon>
    </lineage>
</organism>
<accession>A0A841K4S4</accession>
<protein>
    <submittedName>
        <fullName evidence="2">Uncharacterized protein</fullName>
    </submittedName>
</protein>
<dbReference type="AlphaFoldDB" id="A0A841K4S4"/>
<dbReference type="EMBL" id="JACHEK010000006">
    <property type="protein sequence ID" value="MBB6145264.1"/>
    <property type="molecule type" value="Genomic_DNA"/>
</dbReference>
<evidence type="ECO:0000256" key="1">
    <source>
        <dbReference type="SAM" id="Coils"/>
    </source>
</evidence>
<evidence type="ECO:0000313" key="3">
    <source>
        <dbReference type="Proteomes" id="UP000538666"/>
    </source>
</evidence>
<comment type="caution">
    <text evidence="2">The sequence shown here is derived from an EMBL/GenBank/DDBJ whole genome shotgun (WGS) entry which is preliminary data.</text>
</comment>
<reference evidence="2 3" key="1">
    <citation type="submission" date="2020-08" db="EMBL/GenBank/DDBJ databases">
        <title>Genomic Encyclopedia of Type Strains, Phase IV (KMG-IV): sequencing the most valuable type-strain genomes for metagenomic binning, comparative biology and taxonomic classification.</title>
        <authorList>
            <person name="Goeker M."/>
        </authorList>
    </citation>
    <scope>NUCLEOTIDE SEQUENCE [LARGE SCALE GENOMIC DNA]</scope>
    <source>
        <strain evidence="2 3">DSM 103733</strain>
    </source>
</reference>
<keyword evidence="3" id="KW-1185">Reference proteome</keyword>
<name>A0A841K4S4_9BACT</name>